<protein>
    <submittedName>
        <fullName evidence="1">Uncharacterized protein</fullName>
    </submittedName>
</protein>
<reference evidence="1" key="1">
    <citation type="submission" date="2014-09" db="EMBL/GenBank/DDBJ databases">
        <authorList>
            <person name="Magalhaes I.L.F."/>
            <person name="Oliveira U."/>
            <person name="Santos F.R."/>
            <person name="Vidigal T.H.D.A."/>
            <person name="Brescovit A.D."/>
            <person name="Santos A.J."/>
        </authorList>
    </citation>
    <scope>NUCLEOTIDE SEQUENCE</scope>
    <source>
        <tissue evidence="1">Shoot tissue taken approximately 20 cm above the soil surface</tissue>
    </source>
</reference>
<dbReference type="EMBL" id="GBRH01247155">
    <property type="protein sequence ID" value="JAD50740.1"/>
    <property type="molecule type" value="Transcribed_RNA"/>
</dbReference>
<accession>A0A0A9AP89</accession>
<name>A0A0A9AP89_ARUDO</name>
<sequence>MRVSNGTRYEGDWN</sequence>
<proteinExistence type="predicted"/>
<organism evidence="1">
    <name type="scientific">Arundo donax</name>
    <name type="common">Giant reed</name>
    <name type="synonym">Donax arundinaceus</name>
    <dbReference type="NCBI Taxonomy" id="35708"/>
    <lineage>
        <taxon>Eukaryota</taxon>
        <taxon>Viridiplantae</taxon>
        <taxon>Streptophyta</taxon>
        <taxon>Embryophyta</taxon>
        <taxon>Tracheophyta</taxon>
        <taxon>Spermatophyta</taxon>
        <taxon>Magnoliopsida</taxon>
        <taxon>Liliopsida</taxon>
        <taxon>Poales</taxon>
        <taxon>Poaceae</taxon>
        <taxon>PACMAD clade</taxon>
        <taxon>Arundinoideae</taxon>
        <taxon>Arundineae</taxon>
        <taxon>Arundo</taxon>
    </lineage>
</organism>
<reference evidence="1" key="2">
    <citation type="journal article" date="2015" name="Data Brief">
        <title>Shoot transcriptome of the giant reed, Arundo donax.</title>
        <authorList>
            <person name="Barrero R.A."/>
            <person name="Guerrero F.D."/>
            <person name="Moolhuijzen P."/>
            <person name="Goolsby J.A."/>
            <person name="Tidwell J."/>
            <person name="Bellgard S.E."/>
            <person name="Bellgard M.I."/>
        </authorList>
    </citation>
    <scope>NUCLEOTIDE SEQUENCE</scope>
    <source>
        <tissue evidence="1">Shoot tissue taken approximately 20 cm above the soil surface</tissue>
    </source>
</reference>
<evidence type="ECO:0000313" key="1">
    <source>
        <dbReference type="EMBL" id="JAD50740.1"/>
    </source>
</evidence>